<dbReference type="InterPro" id="IPR029063">
    <property type="entry name" value="SAM-dependent_MTases_sf"/>
</dbReference>
<keyword evidence="11" id="KW-1185">Reference proteome</keyword>
<dbReference type="RefSeq" id="WP_197988029.1">
    <property type="nucleotide sequence ID" value="NZ_JACYXC010000001.1"/>
</dbReference>
<dbReference type="Pfam" id="PF07669">
    <property type="entry name" value="Eco57I"/>
    <property type="match status" value="1"/>
</dbReference>
<comment type="caution">
    <text evidence="10">The sequence shown here is derived from an EMBL/GenBank/DDBJ whole genome shotgun (WGS) entry which is preliminary data.</text>
</comment>
<dbReference type="PROSITE" id="PS00092">
    <property type="entry name" value="N6_MTASE"/>
    <property type="match status" value="1"/>
</dbReference>
<dbReference type="EC" id="2.1.1.72" evidence="1"/>
<evidence type="ECO:0000313" key="11">
    <source>
        <dbReference type="Proteomes" id="UP000807371"/>
    </source>
</evidence>
<proteinExistence type="predicted"/>
<keyword evidence="3" id="KW-0808">Transferase</keyword>
<dbReference type="InterPro" id="IPR011639">
    <property type="entry name" value="MethylTrfase_TaqI-like_dom"/>
</dbReference>
<evidence type="ECO:0000256" key="3">
    <source>
        <dbReference type="ARBA" id="ARBA00022679"/>
    </source>
</evidence>
<comment type="catalytic activity">
    <reaction evidence="5">
        <text>a 2'-deoxyadenosine in DNA + S-adenosyl-L-methionine = an N(6)-methyl-2'-deoxyadenosine in DNA + S-adenosyl-L-homocysteine + H(+)</text>
        <dbReference type="Rhea" id="RHEA:15197"/>
        <dbReference type="Rhea" id="RHEA-COMP:12418"/>
        <dbReference type="Rhea" id="RHEA-COMP:12419"/>
        <dbReference type="ChEBI" id="CHEBI:15378"/>
        <dbReference type="ChEBI" id="CHEBI:57856"/>
        <dbReference type="ChEBI" id="CHEBI:59789"/>
        <dbReference type="ChEBI" id="CHEBI:90615"/>
        <dbReference type="ChEBI" id="CHEBI:90616"/>
        <dbReference type="EC" id="2.1.1.72"/>
    </reaction>
</comment>
<dbReference type="SUPFAM" id="SSF53335">
    <property type="entry name" value="S-adenosyl-L-methionine-dependent methyltransferases"/>
    <property type="match status" value="1"/>
</dbReference>
<evidence type="ECO:0000313" key="10">
    <source>
        <dbReference type="EMBL" id="MBH5334315.1"/>
    </source>
</evidence>
<gene>
    <name evidence="10" type="primary">pglX</name>
    <name evidence="10" type="ORF">IHE55_05640</name>
</gene>
<name>A0ABS0NGJ8_9ACTN</name>
<keyword evidence="4" id="KW-0949">S-adenosyl-L-methionine</keyword>
<dbReference type="Pfam" id="PF22654">
    <property type="entry name" value="DUF7008"/>
    <property type="match status" value="1"/>
</dbReference>
<reference evidence="10 11" key="1">
    <citation type="submission" date="2020-09" db="EMBL/GenBank/DDBJ databases">
        <title>Biosynthesis of the nuclear factor of activated T cells inhibitor NFAT-133 and its congeners in Streptomyces pactum.</title>
        <authorList>
            <person name="Zhou W."/>
            <person name="Posri P."/>
            <person name="Abugrain M.E."/>
            <person name="Weisberg A.J."/>
            <person name="Chang J.H."/>
            <person name="Mahmud T."/>
        </authorList>
    </citation>
    <scope>NUCLEOTIDE SEQUENCE [LARGE SCALE GENOMIC DNA]</scope>
    <source>
        <strain evidence="10 11">ATCC 27456</strain>
    </source>
</reference>
<dbReference type="Proteomes" id="UP000807371">
    <property type="component" value="Unassembled WGS sequence"/>
</dbReference>
<dbReference type="Gene3D" id="3.40.50.150">
    <property type="entry name" value="Vaccinia Virus protein VP39"/>
    <property type="match status" value="1"/>
</dbReference>
<feature type="domain" description="Type II methyltransferase M.TaqI-like" evidence="8">
    <location>
        <begin position="291"/>
        <end position="476"/>
    </location>
</feature>
<evidence type="ECO:0000256" key="4">
    <source>
        <dbReference type="ARBA" id="ARBA00022691"/>
    </source>
</evidence>
<accession>A0ABS0NGJ8</accession>
<dbReference type="EMBL" id="JACYXC010000001">
    <property type="protein sequence ID" value="MBH5334315.1"/>
    <property type="molecule type" value="Genomic_DNA"/>
</dbReference>
<keyword evidence="6" id="KW-0175">Coiled coil</keyword>
<evidence type="ECO:0000259" key="8">
    <source>
        <dbReference type="Pfam" id="PF07669"/>
    </source>
</evidence>
<feature type="region of interest" description="Disordered" evidence="7">
    <location>
        <begin position="1201"/>
        <end position="1224"/>
    </location>
</feature>
<dbReference type="InterPro" id="IPR054277">
    <property type="entry name" value="DUF7008"/>
</dbReference>
<evidence type="ECO:0000256" key="6">
    <source>
        <dbReference type="SAM" id="Coils"/>
    </source>
</evidence>
<dbReference type="NCBIfam" id="NF033451">
    <property type="entry name" value="BREX_2_MTaseX"/>
    <property type="match status" value="1"/>
</dbReference>
<evidence type="ECO:0000256" key="5">
    <source>
        <dbReference type="ARBA" id="ARBA00047942"/>
    </source>
</evidence>
<dbReference type="PANTHER" id="PTHR33841:SF1">
    <property type="entry name" value="DNA METHYLTRANSFERASE A"/>
    <property type="match status" value="1"/>
</dbReference>
<evidence type="ECO:0000256" key="2">
    <source>
        <dbReference type="ARBA" id="ARBA00022603"/>
    </source>
</evidence>
<protein>
    <recommendedName>
        <fullName evidence="1">site-specific DNA-methyltransferase (adenine-specific)</fullName>
        <ecNumber evidence="1">2.1.1.72</ecNumber>
    </recommendedName>
</protein>
<evidence type="ECO:0000256" key="1">
    <source>
        <dbReference type="ARBA" id="ARBA00011900"/>
    </source>
</evidence>
<dbReference type="PANTHER" id="PTHR33841">
    <property type="entry name" value="DNA METHYLTRANSFERASE YEEA-RELATED"/>
    <property type="match status" value="1"/>
</dbReference>
<evidence type="ECO:0000256" key="7">
    <source>
        <dbReference type="SAM" id="MobiDB-lite"/>
    </source>
</evidence>
<dbReference type="InterPro" id="IPR002052">
    <property type="entry name" value="DNA_methylase_N6_adenine_CS"/>
</dbReference>
<keyword evidence="2" id="KW-0489">Methyltransferase</keyword>
<evidence type="ECO:0000259" key="9">
    <source>
        <dbReference type="Pfam" id="PF22654"/>
    </source>
</evidence>
<feature type="compositionally biased region" description="Basic residues" evidence="7">
    <location>
        <begin position="1209"/>
        <end position="1224"/>
    </location>
</feature>
<feature type="coiled-coil region" evidence="6">
    <location>
        <begin position="23"/>
        <end position="50"/>
    </location>
</feature>
<dbReference type="InterPro" id="IPR050953">
    <property type="entry name" value="N4_N6_ade-DNA_methylase"/>
</dbReference>
<sequence length="1224" mass="138448">MRRVTVVGGGSRTGAGVDRTGLLKDLKKQVAELEDDLRERSESVEEFRTRLEAEYARAYDGKRTAATYGAWRDERVTQAAAAWVLACVFVRFCEDNQLIEWPFLAGPGERLRDAEERHEQFFREKPHLNNRDWLIEAFQHLADANETAAGLFDRRHNPLWELTPSYEAATELLAFWRRRGADGEILYDFTDEEWDTRFLGDLYQDLSEHARKTYALLQTPEFVEEFILDLTLEPAIEEFGLAPEGGLRTIDPACGSGHFLLGIFARLVEKWRAAEPGTDEWTVVRRALDSVHGCDKNPFAVSIARFRLLVAAMRAAGAGRLVDAPAFPINVAVGDSLLHGRGAAGIQGELDLFAVEDGEGEAFQYATEDVGEFAKRVDLLGRGSYHVVVGNPPYIEVNDDQEIKNYRTAYCCSGKFPLSVPFAQRFFELAIRAHRHGGVVGHVGQITSNSFMKRTTGKRLVETFLSTVEVTHVIDAARAYIPGHNREGTPTAIIVGLNKFPRIDSPVCMISSLKGAVSVPDNPAIAPPWVSLTGYAKRGEEGKNEWVAASLVDRVVLASHPWIFPGSGKNALREVLARNKPILREFIDPPIGRAIRAGADEAFTRPLRSTLRTLAPSSAIRPFITGRSVRDWRAVPQEGIWYPYDPSLSEGDMARELWPWRALLTARRTFQGTMSDAGLEWWMYMQHTPSAYENPVSLIFAFKASHNHFTLDRGGSVFNRHSPVIKLPNGAEMGRFYSLLAILNSSTCCFLMKESAQHQGGGAAGYPWSWTLEFTGGIVERLPVPESDFSDLGKLMDELARSSLEYTPAAHCAKGVPSRISLRKTHAEYERKRRQMIALQEELDWQIYHAYGLLSAEEARIVTSSDLEEIPGLKLGERAFEIALARKTSPDGADTAWFERHGSVPIKEVPSCWPDWYQKIVQARIEVIEKRGDLALIERPDCKRRWEVDNWKKEERSALCEWLLARIDTPEIWRSLRDGMKQPRLLTVSQIADVFRDDAAFKSVAELYAADHLGKPDLALADVLAEVIFSEHVPYLAAMRYTEAGLRSRNQWEEIWERQREEDRQDKQLINAVPPKYKPSDFMQPSYWAQRGKLDVPRERFISYPEASPDADSTLLLGWAGWDHKDQAQVLFNLIEDRTQQAGWGSDRIKPLLAGLLEIMPWVHQWHGEYDPEWEAVPADEFQAFFEELCAKHHVSEADLRAWRPEKKTRGRKKATPKKKAAEE</sequence>
<organism evidence="10 11">
    <name type="scientific">Streptomyces pactum</name>
    <dbReference type="NCBI Taxonomy" id="68249"/>
    <lineage>
        <taxon>Bacteria</taxon>
        <taxon>Bacillati</taxon>
        <taxon>Actinomycetota</taxon>
        <taxon>Actinomycetes</taxon>
        <taxon>Kitasatosporales</taxon>
        <taxon>Streptomycetaceae</taxon>
        <taxon>Streptomyces</taxon>
    </lineage>
</organism>
<dbReference type="PRINTS" id="PR00507">
    <property type="entry name" value="N12N6MTFRASE"/>
</dbReference>
<feature type="domain" description="DUF7008" evidence="9">
    <location>
        <begin position="836"/>
        <end position="1214"/>
    </location>
</feature>